<gene>
    <name evidence="1" type="ORF">TOT_020000412</name>
</gene>
<reference evidence="1 2" key="1">
    <citation type="journal article" date="2012" name="MBio">
        <title>Comparative genome analysis of three eukaryotic parasites with differing abilities to transform leukocytes reveals key mediators of Theileria-induced leukocyte transformation.</title>
        <authorList>
            <person name="Hayashida K."/>
            <person name="Hara Y."/>
            <person name="Abe T."/>
            <person name="Yamasaki C."/>
            <person name="Toyoda A."/>
            <person name="Kosuge T."/>
            <person name="Suzuki Y."/>
            <person name="Sato Y."/>
            <person name="Kawashima S."/>
            <person name="Katayama T."/>
            <person name="Wakaguri H."/>
            <person name="Inoue N."/>
            <person name="Homma K."/>
            <person name="Tada-Umezaki M."/>
            <person name="Yagi Y."/>
            <person name="Fujii Y."/>
            <person name="Habara T."/>
            <person name="Kanehisa M."/>
            <person name="Watanabe H."/>
            <person name="Ito K."/>
            <person name="Gojobori T."/>
            <person name="Sugawara H."/>
            <person name="Imanishi T."/>
            <person name="Weir W."/>
            <person name="Gardner M."/>
            <person name="Pain A."/>
            <person name="Shiels B."/>
            <person name="Hattori M."/>
            <person name="Nene V."/>
            <person name="Sugimoto C."/>
        </authorList>
    </citation>
    <scope>NUCLEOTIDE SEQUENCE [LARGE SCALE GENOMIC DNA]</scope>
    <source>
        <strain evidence="1 2">Shintoku</strain>
    </source>
</reference>
<dbReference type="OMA" id="CLHTNLA"/>
<dbReference type="eggNOG" id="ENOG502S2X1">
    <property type="taxonomic scope" value="Eukaryota"/>
</dbReference>
<dbReference type="Pfam" id="PF04417">
    <property type="entry name" value="DUF501"/>
    <property type="match status" value="1"/>
</dbReference>
<dbReference type="GeneID" id="20714561"/>
<dbReference type="InterPro" id="IPR007511">
    <property type="entry name" value="DUF501"/>
</dbReference>
<dbReference type="VEuPathDB" id="PiroplasmaDB:TOT_020000412"/>
<protein>
    <submittedName>
        <fullName evidence="1">Uncharacterized protein</fullName>
    </submittedName>
</protein>
<dbReference type="Proteomes" id="UP000003786">
    <property type="component" value="Chromosome 2"/>
</dbReference>
<name>J4D7F2_THEOR</name>
<dbReference type="OrthoDB" id="378649at2759"/>
<evidence type="ECO:0000313" key="1">
    <source>
        <dbReference type="EMBL" id="BAM40150.1"/>
    </source>
</evidence>
<dbReference type="KEGG" id="tot:TOT_020000412"/>
<dbReference type="AlphaFoldDB" id="J4D7F2"/>
<evidence type="ECO:0000313" key="2">
    <source>
        <dbReference type="Proteomes" id="UP000003786"/>
    </source>
</evidence>
<dbReference type="EMBL" id="AP011947">
    <property type="protein sequence ID" value="BAM40150.1"/>
    <property type="molecule type" value="Genomic_DNA"/>
</dbReference>
<dbReference type="RefSeq" id="XP_009690451.1">
    <property type="nucleotide sequence ID" value="XM_009692156.1"/>
</dbReference>
<organism evidence="1 2">
    <name type="scientific">Theileria orientalis strain Shintoku</name>
    <dbReference type="NCBI Taxonomy" id="869250"/>
    <lineage>
        <taxon>Eukaryota</taxon>
        <taxon>Sar</taxon>
        <taxon>Alveolata</taxon>
        <taxon>Apicomplexa</taxon>
        <taxon>Aconoidasida</taxon>
        <taxon>Piroplasmida</taxon>
        <taxon>Theileriidae</taxon>
        <taxon>Theileria</taxon>
    </lineage>
</organism>
<dbReference type="STRING" id="869250.J4D7F2"/>
<accession>J4D7F2</accession>
<proteinExistence type="predicted"/>
<sequence length="512" mass="59558">MNSHLHNKTSSNESYTHSKVLKETLHFKFVKYLDIFCILWLILNKRLKVYNCRSQKALIDRINAACNNKIESFQISRDLILEYIKNTSFHGVIAAFISKIESKFNFNKRKYSRLEPLSYEDFELCNVVLGREPFGLYSVVKKCMCAFNSTNKKEVDVKSEFKSLSDKWRENRAFECTKCLKSEDRYSLVGVVVPFVLSKHREYEYEHPDVQKKRKISENMDKDYRSYEFNQKLYSSSSKYPMENIIGGSEKWYERRDSQSGHLSDLVFELVSIMLEENGDSVVSEELYSLASIIKSNITDENLDDYSKGGCDDNGMFDADVMSKLVEEYGTTLEKMVKFKPFPTTYWLTDKNLITRVSKLESDGMIKVIQSIMDEQIKEYNNQGKGGKSEEFVRNIIEDNLSYLVRRYQLTHPVLIEVLYNMIFNSNVFRTVMEEEGLNRKMQYVRMDEGGGKRSKKEQNHILFKGLAILNTLRIHGIAGSKDFLHIKCLHTNLAYEISEGSYIGSLVSKLI</sequence>
<keyword evidence="2" id="KW-1185">Reference proteome</keyword>